<dbReference type="PANTHER" id="PTHR24282">
    <property type="entry name" value="CYTOCHROME P450 FAMILY MEMBER"/>
    <property type="match status" value="1"/>
</dbReference>
<evidence type="ECO:0000256" key="11">
    <source>
        <dbReference type="ARBA" id="ARBA00023136"/>
    </source>
</evidence>
<sequence>MLFELYFCFILVCIRCFYCNLRSNVSFHAQTRSVFPTEKNREIRRLEKEIHSTIMDIVKHTESASKDLLHVIIEGSQSVDLGPSTADQFIVDNCKDICIPASEVTPVAAIWGLMLLASHSEWQTRLPTEVLEVSKDGILNFEMLHKMKAVCNSMI</sequence>
<evidence type="ECO:0000256" key="2">
    <source>
        <dbReference type="ARBA" id="ARBA00004167"/>
    </source>
</evidence>
<dbReference type="GO" id="GO:0004497">
    <property type="term" value="F:monooxygenase activity"/>
    <property type="evidence" value="ECO:0007669"/>
    <property type="project" value="UniProtKB-KW"/>
</dbReference>
<evidence type="ECO:0000256" key="1">
    <source>
        <dbReference type="ARBA" id="ARBA00001971"/>
    </source>
</evidence>
<dbReference type="KEGG" id="dzi:111285232"/>
<dbReference type="GeneID" id="111285232"/>
<evidence type="ECO:0000256" key="12">
    <source>
        <dbReference type="SAM" id="SignalP"/>
    </source>
</evidence>
<organism evidence="13 14">
    <name type="scientific">Durio zibethinus</name>
    <name type="common">Durian</name>
    <dbReference type="NCBI Taxonomy" id="66656"/>
    <lineage>
        <taxon>Eukaryota</taxon>
        <taxon>Viridiplantae</taxon>
        <taxon>Streptophyta</taxon>
        <taxon>Embryophyta</taxon>
        <taxon>Tracheophyta</taxon>
        <taxon>Spermatophyta</taxon>
        <taxon>Magnoliopsida</taxon>
        <taxon>eudicotyledons</taxon>
        <taxon>Gunneridae</taxon>
        <taxon>Pentapetalae</taxon>
        <taxon>rosids</taxon>
        <taxon>malvids</taxon>
        <taxon>Malvales</taxon>
        <taxon>Malvaceae</taxon>
        <taxon>Helicteroideae</taxon>
        <taxon>Durio</taxon>
    </lineage>
</organism>
<gene>
    <name evidence="14" type="primary">LOC111285232</name>
</gene>
<dbReference type="InterPro" id="IPR050665">
    <property type="entry name" value="Cytochrome_P450_Monooxygen"/>
</dbReference>
<comment type="subcellular location">
    <subcellularLocation>
        <location evidence="2">Membrane</location>
        <topology evidence="2">Single-pass membrane protein</topology>
    </subcellularLocation>
</comment>
<accession>A0A6P5XQX9</accession>
<evidence type="ECO:0000256" key="3">
    <source>
        <dbReference type="ARBA" id="ARBA00010617"/>
    </source>
</evidence>
<evidence type="ECO:0000256" key="7">
    <source>
        <dbReference type="ARBA" id="ARBA00022989"/>
    </source>
</evidence>
<dbReference type="GO" id="GO:0020037">
    <property type="term" value="F:heme binding"/>
    <property type="evidence" value="ECO:0007669"/>
    <property type="project" value="InterPro"/>
</dbReference>
<protein>
    <submittedName>
        <fullName evidence="14">Cytochrome P450 714C2-like</fullName>
    </submittedName>
</protein>
<keyword evidence="12" id="KW-0732">Signal</keyword>
<keyword evidence="8" id="KW-0560">Oxidoreductase</keyword>
<keyword evidence="4" id="KW-0349">Heme</keyword>
<comment type="cofactor">
    <cofactor evidence="1">
        <name>heme</name>
        <dbReference type="ChEBI" id="CHEBI:30413"/>
    </cofactor>
</comment>
<evidence type="ECO:0000256" key="9">
    <source>
        <dbReference type="ARBA" id="ARBA00023004"/>
    </source>
</evidence>
<dbReference type="GO" id="GO:0005506">
    <property type="term" value="F:iron ion binding"/>
    <property type="evidence" value="ECO:0007669"/>
    <property type="project" value="InterPro"/>
</dbReference>
<name>A0A6P5XQX9_DURZI</name>
<evidence type="ECO:0000256" key="5">
    <source>
        <dbReference type="ARBA" id="ARBA00022692"/>
    </source>
</evidence>
<keyword evidence="9" id="KW-0408">Iron</keyword>
<evidence type="ECO:0000256" key="6">
    <source>
        <dbReference type="ARBA" id="ARBA00022723"/>
    </source>
</evidence>
<comment type="similarity">
    <text evidence="3">Belongs to the cytochrome P450 family.</text>
</comment>
<keyword evidence="10" id="KW-0503">Monooxygenase</keyword>
<dbReference type="Pfam" id="PF00067">
    <property type="entry name" value="p450"/>
    <property type="match status" value="1"/>
</dbReference>
<evidence type="ECO:0000256" key="4">
    <source>
        <dbReference type="ARBA" id="ARBA00022617"/>
    </source>
</evidence>
<feature type="chain" id="PRO_5027774245" evidence="12">
    <location>
        <begin position="17"/>
        <end position="155"/>
    </location>
</feature>
<keyword evidence="6" id="KW-0479">Metal-binding</keyword>
<dbReference type="PANTHER" id="PTHR24282:SF28">
    <property type="entry name" value="CYTOCHROME P450"/>
    <property type="match status" value="1"/>
</dbReference>
<dbReference type="InterPro" id="IPR001128">
    <property type="entry name" value="Cyt_P450"/>
</dbReference>
<evidence type="ECO:0000313" key="14">
    <source>
        <dbReference type="RefSeq" id="XP_022730296.1"/>
    </source>
</evidence>
<dbReference type="OrthoDB" id="1744474at2759"/>
<keyword evidence="13" id="KW-1185">Reference proteome</keyword>
<keyword evidence="7" id="KW-1133">Transmembrane helix</keyword>
<reference evidence="14" key="1">
    <citation type="submission" date="2025-08" db="UniProtKB">
        <authorList>
            <consortium name="RefSeq"/>
        </authorList>
    </citation>
    <scope>IDENTIFICATION</scope>
    <source>
        <tissue evidence="14">Fruit stalk</tissue>
    </source>
</reference>
<keyword evidence="5" id="KW-0812">Transmembrane</keyword>
<evidence type="ECO:0000256" key="8">
    <source>
        <dbReference type="ARBA" id="ARBA00023002"/>
    </source>
</evidence>
<dbReference type="RefSeq" id="XP_022730296.1">
    <property type="nucleotide sequence ID" value="XM_022874561.1"/>
</dbReference>
<dbReference type="AlphaFoldDB" id="A0A6P5XQX9"/>
<dbReference type="GO" id="GO:0016705">
    <property type="term" value="F:oxidoreductase activity, acting on paired donors, with incorporation or reduction of molecular oxygen"/>
    <property type="evidence" value="ECO:0007669"/>
    <property type="project" value="InterPro"/>
</dbReference>
<evidence type="ECO:0000256" key="10">
    <source>
        <dbReference type="ARBA" id="ARBA00023033"/>
    </source>
</evidence>
<feature type="signal peptide" evidence="12">
    <location>
        <begin position="1"/>
        <end position="16"/>
    </location>
</feature>
<dbReference type="Proteomes" id="UP000515121">
    <property type="component" value="Unplaced"/>
</dbReference>
<dbReference type="Gene3D" id="1.10.630.10">
    <property type="entry name" value="Cytochrome P450"/>
    <property type="match status" value="1"/>
</dbReference>
<evidence type="ECO:0000313" key="13">
    <source>
        <dbReference type="Proteomes" id="UP000515121"/>
    </source>
</evidence>
<proteinExistence type="inferred from homology"/>
<dbReference type="InterPro" id="IPR036396">
    <property type="entry name" value="Cyt_P450_sf"/>
</dbReference>
<dbReference type="SUPFAM" id="SSF48264">
    <property type="entry name" value="Cytochrome P450"/>
    <property type="match status" value="1"/>
</dbReference>
<keyword evidence="11" id="KW-0472">Membrane</keyword>
<dbReference type="GO" id="GO:0016020">
    <property type="term" value="C:membrane"/>
    <property type="evidence" value="ECO:0007669"/>
    <property type="project" value="UniProtKB-SubCell"/>
</dbReference>